<evidence type="ECO:0000256" key="1">
    <source>
        <dbReference type="SAM" id="SignalP"/>
    </source>
</evidence>
<dbReference type="EMBL" id="BDSP01000036">
    <property type="protein sequence ID" value="GAX11209.1"/>
    <property type="molecule type" value="Genomic_DNA"/>
</dbReference>
<evidence type="ECO:0000313" key="3">
    <source>
        <dbReference type="Proteomes" id="UP000198406"/>
    </source>
</evidence>
<dbReference type="Proteomes" id="UP000198406">
    <property type="component" value="Unassembled WGS sequence"/>
</dbReference>
<keyword evidence="1" id="KW-0732">Signal</keyword>
<protein>
    <submittedName>
        <fullName evidence="2">Uncharacterized protein</fullName>
    </submittedName>
</protein>
<name>A0A1Z5JB76_FISSO</name>
<accession>A0A1Z5JB76</accession>
<dbReference type="InParanoid" id="A0A1Z5JB76"/>
<organism evidence="2 3">
    <name type="scientific">Fistulifera solaris</name>
    <name type="common">Oleaginous diatom</name>
    <dbReference type="NCBI Taxonomy" id="1519565"/>
    <lineage>
        <taxon>Eukaryota</taxon>
        <taxon>Sar</taxon>
        <taxon>Stramenopiles</taxon>
        <taxon>Ochrophyta</taxon>
        <taxon>Bacillariophyta</taxon>
        <taxon>Bacillariophyceae</taxon>
        <taxon>Bacillariophycidae</taxon>
        <taxon>Naviculales</taxon>
        <taxon>Naviculaceae</taxon>
        <taxon>Fistulifera</taxon>
    </lineage>
</organism>
<keyword evidence="3" id="KW-1185">Reference proteome</keyword>
<dbReference type="OrthoDB" id="49329at2759"/>
<evidence type="ECO:0000313" key="2">
    <source>
        <dbReference type="EMBL" id="GAX11209.1"/>
    </source>
</evidence>
<proteinExistence type="predicted"/>
<feature type="signal peptide" evidence="1">
    <location>
        <begin position="1"/>
        <end position="23"/>
    </location>
</feature>
<dbReference type="AlphaFoldDB" id="A0A1Z5JB76"/>
<reference evidence="2 3" key="1">
    <citation type="journal article" date="2015" name="Plant Cell">
        <title>Oil accumulation by the oleaginous diatom Fistulifera solaris as revealed by the genome and transcriptome.</title>
        <authorList>
            <person name="Tanaka T."/>
            <person name="Maeda Y."/>
            <person name="Veluchamy A."/>
            <person name="Tanaka M."/>
            <person name="Abida H."/>
            <person name="Marechal E."/>
            <person name="Bowler C."/>
            <person name="Muto M."/>
            <person name="Sunaga Y."/>
            <person name="Tanaka M."/>
            <person name="Yoshino T."/>
            <person name="Taniguchi T."/>
            <person name="Fukuda Y."/>
            <person name="Nemoto M."/>
            <person name="Matsumoto M."/>
            <person name="Wong P.S."/>
            <person name="Aburatani S."/>
            <person name="Fujibuchi W."/>
        </authorList>
    </citation>
    <scope>NUCLEOTIDE SEQUENCE [LARGE SCALE GENOMIC DNA]</scope>
    <source>
        <strain evidence="2 3">JPCC DA0580</strain>
    </source>
</reference>
<gene>
    <name evidence="2" type="ORF">FisN_9Hh306</name>
</gene>
<feature type="chain" id="PRO_5012057502" evidence="1">
    <location>
        <begin position="24"/>
        <end position="245"/>
    </location>
</feature>
<sequence length="245" mass="26994">MRPFSASLLGSLLLVILSGSSSSAWISQASQSLIRPQATTTRLHEVLQGPDGVVFSLKEEGEKLIRSVLIKQGCSEDQFQIEWKPEKIIITVKGTTYLQDDNSDDELEESIIESEAFFGPDLDDIVDAEVPEGGTNIVELSRAIRAALESDTAVGVEIGEKFEIEVTTPGAPDELSGIMFQSYKGFDVIVEYFDAKKDKIVFLDGRLVERNDENTVINIKGRMKKLSNDIVKAVRLPKAKKEKGS</sequence>
<comment type="caution">
    <text evidence="2">The sequence shown here is derived from an EMBL/GenBank/DDBJ whole genome shotgun (WGS) entry which is preliminary data.</text>
</comment>